<sequence>MNSFAPPVLFRNPHLQSIAASIKLRRPLVRGRAAAMLRAGREMIVDAGDGVRLQGFYSPQPDGPNKGLVILIHGWEGSSDSMYLVSSAGHLYNQGLNVFRLNLRDHGESHHLNPGLFHSCRIDEVTGAVKRICADLSGGGKTFLAGFSLGGNFALRVALRAPGRGFGLDKVVAVCPVLHPPTSMASLEKGWFVYHHYFIRKWKQSLRKKQALFPDIYDFGDAAIFKSLSSITAHMVERYTDFPDMLTYLKGYAITGDVLTGLTVPAHIIASLDDPIIPSLDYKNLARPQSLTLTLTDQGGHCGFLTGPGMRSWVDMTMAGLICRG</sequence>
<keyword evidence="4" id="KW-0378">Hydrolase</keyword>
<evidence type="ECO:0000313" key="5">
    <source>
        <dbReference type="Proteomes" id="UP000008561"/>
    </source>
</evidence>
<dbReference type="SUPFAM" id="SSF53474">
    <property type="entry name" value="alpha/beta-Hydrolases"/>
    <property type="match status" value="1"/>
</dbReference>
<evidence type="ECO:0000313" key="4">
    <source>
        <dbReference type="EMBL" id="ABW65982.1"/>
    </source>
</evidence>
<evidence type="ECO:0000256" key="2">
    <source>
        <dbReference type="PIRSR" id="PIRSR005211-1"/>
    </source>
</evidence>
<dbReference type="GO" id="GO:0034338">
    <property type="term" value="F:short-chain carboxylesterase activity"/>
    <property type="evidence" value="ECO:0007669"/>
    <property type="project" value="TreeGrafter"/>
</dbReference>
<dbReference type="Pfam" id="PF00561">
    <property type="entry name" value="Abhydrolase_1"/>
    <property type="match status" value="1"/>
</dbReference>
<feature type="domain" description="AB hydrolase-1" evidence="3">
    <location>
        <begin position="68"/>
        <end position="206"/>
    </location>
</feature>
<feature type="active site" description="Charge relay system" evidence="2">
    <location>
        <position position="274"/>
    </location>
</feature>
<feature type="active site" description="Charge relay system" evidence="2">
    <location>
        <position position="301"/>
    </location>
</feature>
<dbReference type="Proteomes" id="UP000008561">
    <property type="component" value="Chromosome"/>
</dbReference>
<dbReference type="eggNOG" id="COG0429">
    <property type="taxonomic scope" value="Bacteria"/>
</dbReference>
<dbReference type="HOGENOM" id="CLU_032487_0_1_7"/>
<feature type="active site" description="Charge relay system" evidence="2">
    <location>
        <position position="148"/>
    </location>
</feature>
<dbReference type="KEGG" id="dol:Dole_0172"/>
<comment type="similarity">
    <text evidence="1">Belongs to the AB hydrolase superfamily. AB hydrolase 4 family.</text>
</comment>
<evidence type="ECO:0000259" key="3">
    <source>
        <dbReference type="Pfam" id="PF00561"/>
    </source>
</evidence>
<dbReference type="AlphaFoldDB" id="A8ZSR9"/>
<evidence type="ECO:0000256" key="1">
    <source>
        <dbReference type="ARBA" id="ARBA00010884"/>
    </source>
</evidence>
<dbReference type="PANTHER" id="PTHR10794:SF63">
    <property type="entry name" value="ALPHA_BETA HYDROLASE 1, ISOFORM A"/>
    <property type="match status" value="1"/>
</dbReference>
<dbReference type="RefSeq" id="WP_012173601.1">
    <property type="nucleotide sequence ID" value="NC_009943.1"/>
</dbReference>
<gene>
    <name evidence="4" type="ordered locus">Dole_0172</name>
</gene>
<dbReference type="PIRSF" id="PIRSF005211">
    <property type="entry name" value="Ab_hydro_YheT"/>
    <property type="match status" value="1"/>
</dbReference>
<protein>
    <submittedName>
        <fullName evidence="4">Alpha/beta hydrolase fold</fullName>
    </submittedName>
</protein>
<dbReference type="PANTHER" id="PTHR10794">
    <property type="entry name" value="ABHYDROLASE DOMAIN-CONTAINING PROTEIN"/>
    <property type="match status" value="1"/>
</dbReference>
<reference evidence="4 5" key="1">
    <citation type="submission" date="2007-10" db="EMBL/GenBank/DDBJ databases">
        <title>Complete sequence of Desulfococcus oleovorans Hxd3.</title>
        <authorList>
            <consortium name="US DOE Joint Genome Institute"/>
            <person name="Copeland A."/>
            <person name="Lucas S."/>
            <person name="Lapidus A."/>
            <person name="Barry K."/>
            <person name="Glavina del Rio T."/>
            <person name="Dalin E."/>
            <person name="Tice H."/>
            <person name="Pitluck S."/>
            <person name="Kiss H."/>
            <person name="Brettin T."/>
            <person name="Bruce D."/>
            <person name="Detter J.C."/>
            <person name="Han C."/>
            <person name="Schmutz J."/>
            <person name="Larimer F."/>
            <person name="Land M."/>
            <person name="Hauser L."/>
            <person name="Kyrpides N."/>
            <person name="Kim E."/>
            <person name="Wawrik B."/>
            <person name="Richardson P."/>
        </authorList>
    </citation>
    <scope>NUCLEOTIDE SEQUENCE [LARGE SCALE GENOMIC DNA]</scope>
    <source>
        <strain evidence="5">DSM 6200 / JCM 39069 / Hxd3</strain>
    </source>
</reference>
<proteinExistence type="inferred from homology"/>
<dbReference type="STRING" id="96561.Dole_0172"/>
<dbReference type="InterPro" id="IPR050960">
    <property type="entry name" value="AB_hydrolase_4_sf"/>
</dbReference>
<dbReference type="InterPro" id="IPR000073">
    <property type="entry name" value="AB_hydrolase_1"/>
</dbReference>
<keyword evidence="5" id="KW-1185">Reference proteome</keyword>
<organism evidence="4 5">
    <name type="scientific">Desulfosudis oleivorans (strain DSM 6200 / JCM 39069 / Hxd3)</name>
    <name type="common">Desulfococcus oleovorans</name>
    <dbReference type="NCBI Taxonomy" id="96561"/>
    <lineage>
        <taxon>Bacteria</taxon>
        <taxon>Pseudomonadati</taxon>
        <taxon>Thermodesulfobacteriota</taxon>
        <taxon>Desulfobacteria</taxon>
        <taxon>Desulfobacterales</taxon>
        <taxon>Desulfosudaceae</taxon>
        <taxon>Desulfosudis</taxon>
    </lineage>
</organism>
<name>A8ZSR9_DESOH</name>
<accession>A8ZSR9</accession>
<dbReference type="GO" id="GO:0047372">
    <property type="term" value="F:monoacylglycerol lipase activity"/>
    <property type="evidence" value="ECO:0007669"/>
    <property type="project" value="TreeGrafter"/>
</dbReference>
<dbReference type="Gene3D" id="3.40.50.1820">
    <property type="entry name" value="alpha/beta hydrolase"/>
    <property type="match status" value="1"/>
</dbReference>
<dbReference type="InterPro" id="IPR029058">
    <property type="entry name" value="AB_hydrolase_fold"/>
</dbReference>
<dbReference type="InterPro" id="IPR012020">
    <property type="entry name" value="ABHD4"/>
</dbReference>
<dbReference type="EMBL" id="CP000859">
    <property type="protein sequence ID" value="ABW65982.1"/>
    <property type="molecule type" value="Genomic_DNA"/>
</dbReference>
<dbReference type="ESTHER" id="desoh-a8zsr9">
    <property type="family name" value="abh_upf0017"/>
</dbReference>